<name>A0A7X5QSS2_9GAMM</name>
<comment type="caution">
    <text evidence="1">The sequence shown here is derived from an EMBL/GenBank/DDBJ whole genome shotgun (WGS) entry which is preliminary data.</text>
</comment>
<dbReference type="RefSeq" id="WP_166698367.1">
    <property type="nucleotide sequence ID" value="NZ_JAAQTL010000001.1"/>
</dbReference>
<dbReference type="Proteomes" id="UP000518878">
    <property type="component" value="Unassembled WGS sequence"/>
</dbReference>
<dbReference type="EMBL" id="JAAQTL010000001">
    <property type="protein sequence ID" value="NID14669.1"/>
    <property type="molecule type" value="Genomic_DNA"/>
</dbReference>
<organism evidence="1 2">
    <name type="scientific">Luteibacter yeojuensis</name>
    <dbReference type="NCBI Taxonomy" id="345309"/>
    <lineage>
        <taxon>Bacteria</taxon>
        <taxon>Pseudomonadati</taxon>
        <taxon>Pseudomonadota</taxon>
        <taxon>Gammaproteobacteria</taxon>
        <taxon>Lysobacterales</taxon>
        <taxon>Rhodanobacteraceae</taxon>
        <taxon>Luteibacter</taxon>
    </lineage>
</organism>
<reference evidence="1 2" key="1">
    <citation type="journal article" date="2006" name="Int. J. Syst. Evol. Microbiol.">
        <title>Dyella yeojuensis sp. nov., isolated from greenhouse soil in Korea.</title>
        <authorList>
            <person name="Kim B.Y."/>
            <person name="Weon H.Y."/>
            <person name="Lee K.H."/>
            <person name="Seok S.J."/>
            <person name="Kwon S.W."/>
            <person name="Go S.J."/>
            <person name="Stackebrandt E."/>
        </authorList>
    </citation>
    <scope>NUCLEOTIDE SEQUENCE [LARGE SCALE GENOMIC DNA]</scope>
    <source>
        <strain evidence="1 2">DSM 17673</strain>
    </source>
</reference>
<sequence>MPATTLGAMLHITETCAKADCMKALERDAHLHGPCGERDLRQVQEFFDTVRTEFTMRILAGAEVIPVRLGAGHNNTVALILQTFRWTSDYDIRNPTHPYHAAWRVFDTWCVDNELAPVLRKFHDERGKEHWYELSVRSAINAAEA</sequence>
<evidence type="ECO:0000313" key="1">
    <source>
        <dbReference type="EMBL" id="NID14669.1"/>
    </source>
</evidence>
<evidence type="ECO:0000313" key="2">
    <source>
        <dbReference type="Proteomes" id="UP000518878"/>
    </source>
</evidence>
<gene>
    <name evidence="1" type="ORF">HBF32_04215</name>
</gene>
<proteinExistence type="predicted"/>
<keyword evidence="2" id="KW-1185">Reference proteome</keyword>
<dbReference type="AlphaFoldDB" id="A0A7X5QSS2"/>
<protein>
    <submittedName>
        <fullName evidence="1">Uncharacterized protein</fullName>
    </submittedName>
</protein>
<accession>A0A7X5QSS2</accession>